<reference evidence="2 3" key="1">
    <citation type="submission" date="2020-08" db="EMBL/GenBank/DDBJ databases">
        <title>Genomic Encyclopedia of Type Strains, Phase IV (KMG-IV): sequencing the most valuable type-strain genomes for metagenomic binning, comparative biology and taxonomic classification.</title>
        <authorList>
            <person name="Goeker M."/>
        </authorList>
    </citation>
    <scope>NUCLEOTIDE SEQUENCE [LARGE SCALE GENOMIC DNA]</scope>
    <source>
        <strain evidence="2 3">DSM 19612</strain>
    </source>
</reference>
<organism evidence="2 3">
    <name type="scientific">Salirhabdus euzebyi</name>
    <dbReference type="NCBI Taxonomy" id="394506"/>
    <lineage>
        <taxon>Bacteria</taxon>
        <taxon>Bacillati</taxon>
        <taxon>Bacillota</taxon>
        <taxon>Bacilli</taxon>
        <taxon>Bacillales</taxon>
        <taxon>Bacillaceae</taxon>
        <taxon>Salirhabdus</taxon>
    </lineage>
</organism>
<dbReference type="InterPro" id="IPR019649">
    <property type="entry name" value="DUF2512"/>
</dbReference>
<dbReference type="Proteomes" id="UP000581688">
    <property type="component" value="Unassembled WGS sequence"/>
</dbReference>
<keyword evidence="1" id="KW-1133">Transmembrane helix</keyword>
<dbReference type="RefSeq" id="WP_174496103.1">
    <property type="nucleotide sequence ID" value="NZ_CADDWK010000006.1"/>
</dbReference>
<feature type="transmembrane region" description="Helical" evidence="1">
    <location>
        <begin position="7"/>
        <end position="27"/>
    </location>
</feature>
<proteinExistence type="predicted"/>
<evidence type="ECO:0000313" key="2">
    <source>
        <dbReference type="EMBL" id="MBB6453545.1"/>
    </source>
</evidence>
<dbReference type="EMBL" id="JACHGH010000005">
    <property type="protein sequence ID" value="MBB6453545.1"/>
    <property type="molecule type" value="Genomic_DNA"/>
</dbReference>
<dbReference type="AlphaFoldDB" id="A0A841Q576"/>
<feature type="transmembrane region" description="Helical" evidence="1">
    <location>
        <begin position="60"/>
        <end position="80"/>
    </location>
</feature>
<comment type="caution">
    <text evidence="2">The sequence shown here is derived from an EMBL/GenBank/DDBJ whole genome shotgun (WGS) entry which is preliminary data.</text>
</comment>
<dbReference type="Pfam" id="PF10710">
    <property type="entry name" value="DUF2512"/>
    <property type="match status" value="1"/>
</dbReference>
<feature type="transmembrane region" description="Helical" evidence="1">
    <location>
        <begin position="86"/>
        <end position="104"/>
    </location>
</feature>
<keyword evidence="1" id="KW-0812">Transmembrane</keyword>
<sequence>MEHIKALAIKLVSCFVLLWLVLGGIYGLDFGDIVTISLVLGIAAYILGDLIILPLTNNTIATISDFGLALAVIWMMSSNLTPLDNLFTASLIAAIGVGIFEFIFHKYMARTVLDKGDERREEPGLRYQTEASEELTDIRIDEDDLK</sequence>
<evidence type="ECO:0000256" key="1">
    <source>
        <dbReference type="SAM" id="Phobius"/>
    </source>
</evidence>
<keyword evidence="1" id="KW-0472">Membrane</keyword>
<feature type="transmembrane region" description="Helical" evidence="1">
    <location>
        <begin position="33"/>
        <end position="53"/>
    </location>
</feature>
<gene>
    <name evidence="2" type="ORF">HNQ94_001994</name>
</gene>
<evidence type="ECO:0008006" key="4">
    <source>
        <dbReference type="Google" id="ProtNLM"/>
    </source>
</evidence>
<evidence type="ECO:0000313" key="3">
    <source>
        <dbReference type="Proteomes" id="UP000581688"/>
    </source>
</evidence>
<protein>
    <recommendedName>
        <fullName evidence="4">DUF2512 family protein</fullName>
    </recommendedName>
</protein>
<accession>A0A841Q576</accession>
<keyword evidence="3" id="KW-1185">Reference proteome</keyword>
<name>A0A841Q576_9BACI</name>